<evidence type="ECO:0000313" key="2">
    <source>
        <dbReference type="EnsemblMetazoa" id="ASIC019153-PA"/>
    </source>
</evidence>
<reference evidence="2" key="2">
    <citation type="submission" date="2020-05" db="UniProtKB">
        <authorList>
            <consortium name="EnsemblMetazoa"/>
        </authorList>
    </citation>
    <scope>IDENTIFICATION</scope>
</reference>
<dbReference type="EMBL" id="KE525350">
    <property type="protein sequence ID" value="KFB51096.1"/>
    <property type="molecule type" value="Genomic_DNA"/>
</dbReference>
<protein>
    <submittedName>
        <fullName evidence="1 2">Uncharacterized protein</fullName>
    </submittedName>
</protein>
<dbReference type="VEuPathDB" id="VectorBase:ASIC019153"/>
<name>A0A084WLK2_ANOSI</name>
<dbReference type="EMBL" id="ATLV01024248">
    <property type="status" value="NOT_ANNOTATED_CDS"/>
    <property type="molecule type" value="Genomic_DNA"/>
</dbReference>
<dbReference type="AlphaFoldDB" id="A0A084WLK2"/>
<evidence type="ECO:0000313" key="1">
    <source>
        <dbReference type="EMBL" id="KFB51096.1"/>
    </source>
</evidence>
<dbReference type="EnsemblMetazoa" id="ASIC019153-RA">
    <property type="protein sequence ID" value="ASIC019153-PA"/>
    <property type="gene ID" value="ASIC019153"/>
</dbReference>
<keyword evidence="3" id="KW-1185">Reference proteome</keyword>
<evidence type="ECO:0000313" key="3">
    <source>
        <dbReference type="Proteomes" id="UP000030765"/>
    </source>
</evidence>
<accession>A0A084WLK2</accession>
<dbReference type="VEuPathDB" id="VectorBase:ASIS005000"/>
<proteinExistence type="predicted"/>
<organism evidence="2 3">
    <name type="scientific">Anopheles sinensis</name>
    <name type="common">Mosquito</name>
    <dbReference type="NCBI Taxonomy" id="74873"/>
    <lineage>
        <taxon>Eukaryota</taxon>
        <taxon>Metazoa</taxon>
        <taxon>Ecdysozoa</taxon>
        <taxon>Arthropoda</taxon>
        <taxon>Hexapoda</taxon>
        <taxon>Insecta</taxon>
        <taxon>Pterygota</taxon>
        <taxon>Neoptera</taxon>
        <taxon>Endopterygota</taxon>
        <taxon>Diptera</taxon>
        <taxon>Nematocera</taxon>
        <taxon>Culicoidea</taxon>
        <taxon>Culicidae</taxon>
        <taxon>Anophelinae</taxon>
        <taxon>Anopheles</taxon>
    </lineage>
</organism>
<dbReference type="Proteomes" id="UP000030765">
    <property type="component" value="Unassembled WGS sequence"/>
</dbReference>
<sequence>MENTPNQRHQPRITGWNRACNRLPAKKHSLHSTSLRCNTTLNGRSLHRFHHTKHTICTHYCTHGTARITSSSERVDIVAENNIHTRKAHQRENAPLTGSATKPGLNRSMLRKVCFILTARLPTTQLGETGNAVRG</sequence>
<gene>
    <name evidence="1" type="ORF">ZHAS_00019153</name>
</gene>
<reference evidence="1 3" key="1">
    <citation type="journal article" date="2014" name="BMC Genomics">
        <title>Genome sequence of Anopheles sinensis provides insight into genetics basis of mosquito competence for malaria parasites.</title>
        <authorList>
            <person name="Zhou D."/>
            <person name="Zhang D."/>
            <person name="Ding G."/>
            <person name="Shi L."/>
            <person name="Hou Q."/>
            <person name="Ye Y."/>
            <person name="Xu Y."/>
            <person name="Zhou H."/>
            <person name="Xiong C."/>
            <person name="Li S."/>
            <person name="Yu J."/>
            <person name="Hong S."/>
            <person name="Yu X."/>
            <person name="Zou P."/>
            <person name="Chen C."/>
            <person name="Chang X."/>
            <person name="Wang W."/>
            <person name="Lv Y."/>
            <person name="Sun Y."/>
            <person name="Ma L."/>
            <person name="Shen B."/>
            <person name="Zhu C."/>
        </authorList>
    </citation>
    <scope>NUCLEOTIDE SEQUENCE [LARGE SCALE GENOMIC DNA]</scope>
</reference>